<protein>
    <submittedName>
        <fullName evidence="7">Spectrin beta chain brain 1</fullName>
    </submittedName>
</protein>
<dbReference type="Pfam" id="PF00435">
    <property type="entry name" value="Spectrin"/>
    <property type="match status" value="1"/>
</dbReference>
<feature type="domain" description="PH" evidence="6">
    <location>
        <begin position="1317"/>
        <end position="1430"/>
    </location>
</feature>
<dbReference type="InterPro" id="IPR041681">
    <property type="entry name" value="PH_9"/>
</dbReference>
<feature type="coiled-coil region" evidence="4">
    <location>
        <begin position="561"/>
        <end position="612"/>
    </location>
</feature>
<name>G7YA82_CLOSI</name>
<dbReference type="SMART" id="SM00150">
    <property type="entry name" value="SPEC"/>
    <property type="match status" value="4"/>
</dbReference>
<dbReference type="InterPro" id="IPR011993">
    <property type="entry name" value="PH-like_dom_sf"/>
</dbReference>
<feature type="region of interest" description="Disordered" evidence="5">
    <location>
        <begin position="1568"/>
        <end position="1589"/>
    </location>
</feature>
<gene>
    <name evidence="7" type="ORF">CLF_103696</name>
</gene>
<dbReference type="EMBL" id="DF142991">
    <property type="protein sequence ID" value="GAA49866.1"/>
    <property type="molecule type" value="Genomic_DNA"/>
</dbReference>
<reference key="2">
    <citation type="submission" date="2011-10" db="EMBL/GenBank/DDBJ databases">
        <title>The genome and transcriptome sequence of Clonorchis sinensis provide insights into the carcinogenic liver fluke.</title>
        <authorList>
            <person name="Wang X."/>
            <person name="Huang Y."/>
            <person name="Chen W."/>
            <person name="Liu H."/>
            <person name="Guo L."/>
            <person name="Chen Y."/>
            <person name="Luo F."/>
            <person name="Zhou W."/>
            <person name="Sun J."/>
            <person name="Mao Q."/>
            <person name="Liang P."/>
            <person name="Zhou C."/>
            <person name="Tian Y."/>
            <person name="Men J."/>
            <person name="Lv X."/>
            <person name="Huang L."/>
            <person name="Zhou J."/>
            <person name="Hu Y."/>
            <person name="Li R."/>
            <person name="Zhang F."/>
            <person name="Lei H."/>
            <person name="Li X."/>
            <person name="Hu X."/>
            <person name="Liang C."/>
            <person name="Xu J."/>
            <person name="Wu Z."/>
            <person name="Yu X."/>
        </authorList>
    </citation>
    <scope>NUCLEOTIDE SEQUENCE</scope>
    <source>
        <strain>Henan</strain>
    </source>
</reference>
<evidence type="ECO:0000256" key="5">
    <source>
        <dbReference type="SAM" id="MobiDB-lite"/>
    </source>
</evidence>
<sequence length="1589" mass="182698">MPGHPSLDWSSRSWVRITDLLVSNFGPSPLSYLELNNQAYMQIFYRDFLRKESCCAILPYRHVMPPDYFLYKLPHSSLTAIASNGLQLSKSFLAMQLQDWLEEKKDAIEEMDREHIQPRQIGPETKDAHRARVGKKYLQLRLLESELSERTADIEQTLQSALNTSLEHPELAEELRRKQNELSSEWDQLREAMSRSLTQMIQMHRDGCVQLQSWLDKFDALLDAEEQRNKTTQEPAVRSKLIVEPNGDESLDGFGDWPVLVNDQPACESLAEANAQFYVTSAQLEQAFAKQQLLDELLEHFEILKDTVNLDSAKESVSAIPEMVDVLQNRYWKINRKLQAKHAQLSAQKFYHQLLRDLEIEKIWAQEKTILAESQEVGRSLLAVNQLIRRHRLLIKEVTSRSERITLLLEDAEFLVTQCLENVGTQNNAHEKSESCIGTSATAYLVDNSGVRFRLPTKVLTNLAKKSQALKQALANLDEMLTKRTALLEMGYQCFHQLSDFVELREWLQETEDTVLLQSRASRDTETAKVELKKHENIELRVNDLLARSVRDFNIQTAKLISQTKDEIHELTNQLTSLKAESSPSVESQRVESEARQRKRQIRARIKHLSKRSEALQAIQATVDRQYAGLRDVCVEKRQRLEEILALNALYDEVADLEAWLNQKVSTAAASTTGRDLPECLTLLANFVKFTNDVLGESLRNMTTENVGVDLICFPQLQLAVAPLWDKPGTVTSIARVDRVVRMCRRLIQMRHSDAPLIAFWQDRLRETLWDLNELTVTRLQQLVAAAQRFAYLMRCSETDKRVCEKEHQLPESMGWELETLCQQLSRHAAFEQDMQILQIEVDWVKQTADRLLPLYAGKWTGRLTNPRDKLSIRFEELKWRTRVRRRRLEESITFHKWLTGVTALLRWIDKCEKQLDEVVNMTREQTALLFSTNQQMAIESVKIQIQFTLQCRDEINARKEKLEACLESGQTLYNTFYLVIEQARELAKPMMDADSATPEPVGENYVTEFGDKTLGTIREEDSLELQHTKGLSTENQNAGPSLGTDTLTTTDPDDLSASDETHRQTSGAVQDESSVHSVRSTVEPKTSDDDLGEIKFEPKPMQTWIQTRKSHCEEAEQIKPAQDICDRIQSSMQELATNWYNVRRRWFEVSEFLHLQLSAVLFMREAHAADHWLELHERDVWMTDLGDSIKSTLMLIRRQDTLEHNLALQTDRFERLKQPTRLELVRLYGHPLENEGVRSGATPVGHASMEATDQWRMTEELYFRELWQRYQLADPKQKESGGSGSSASDSEIITDKTNTVLNGRGQQISMETFGDNLARKHELQSHAVRARDRKWYDLYVVVEANVRQLLVYRQKSSFNPNEPYLRTFHGEPGIPLGPQLLHTTLAQDYTKRAYVFRVQVTSTGAQYLFQAPTPEILKKWVDYLSQAAAHASPLDIPRIITLSRPSEEVSIPGGPLSETVYERGEDALLNETTDPSSSSRFPLRSITPRRLLRWIRQRARADSSKLVRSRTTQAIHTEFTSTSSRPSVPVELGSREHPVLSNSQTLPLHFRTSGDLSSKIPRTRNWKMSRWDSVEDENTSSSESEELE</sequence>
<feature type="compositionally biased region" description="Polar residues" evidence="5">
    <location>
        <begin position="1065"/>
        <end position="1085"/>
    </location>
</feature>
<dbReference type="Pfam" id="PF15410">
    <property type="entry name" value="PH_9"/>
    <property type="match status" value="1"/>
</dbReference>
<dbReference type="GO" id="GO:0051693">
    <property type="term" value="P:actin filament capping"/>
    <property type="evidence" value="ECO:0007669"/>
    <property type="project" value="UniProtKB-KW"/>
</dbReference>
<evidence type="ECO:0000259" key="6">
    <source>
        <dbReference type="PROSITE" id="PS50003"/>
    </source>
</evidence>
<dbReference type="SUPFAM" id="SSF46966">
    <property type="entry name" value="Spectrin repeat"/>
    <property type="match status" value="5"/>
</dbReference>
<accession>G7YA82</accession>
<evidence type="ECO:0000256" key="4">
    <source>
        <dbReference type="SAM" id="Coils"/>
    </source>
</evidence>
<feature type="compositionally biased region" description="Low complexity" evidence="5">
    <location>
        <begin position="1040"/>
        <end position="1051"/>
    </location>
</feature>
<dbReference type="SUPFAM" id="SSF50729">
    <property type="entry name" value="PH domain-like"/>
    <property type="match status" value="1"/>
</dbReference>
<dbReference type="CDD" id="cd00176">
    <property type="entry name" value="SPEC"/>
    <property type="match status" value="1"/>
</dbReference>
<feature type="compositionally biased region" description="Acidic residues" evidence="5">
    <location>
        <begin position="1575"/>
        <end position="1589"/>
    </location>
</feature>
<feature type="region of interest" description="Disordered" evidence="5">
    <location>
        <begin position="1275"/>
        <end position="1306"/>
    </location>
</feature>
<organism evidence="7 8">
    <name type="scientific">Clonorchis sinensis</name>
    <name type="common">Chinese liver fluke</name>
    <dbReference type="NCBI Taxonomy" id="79923"/>
    <lineage>
        <taxon>Eukaryota</taxon>
        <taxon>Metazoa</taxon>
        <taxon>Spiralia</taxon>
        <taxon>Lophotrochozoa</taxon>
        <taxon>Platyhelminthes</taxon>
        <taxon>Trematoda</taxon>
        <taxon>Digenea</taxon>
        <taxon>Opisthorchiida</taxon>
        <taxon>Opisthorchiata</taxon>
        <taxon>Opisthorchiidae</taxon>
        <taxon>Clonorchis</taxon>
    </lineage>
</organism>
<feature type="compositionally biased region" description="Polar residues" evidence="5">
    <location>
        <begin position="1296"/>
        <end position="1306"/>
    </location>
</feature>
<evidence type="ECO:0000256" key="3">
    <source>
        <dbReference type="ARBA" id="ARBA00022737"/>
    </source>
</evidence>
<comment type="similarity">
    <text evidence="1">Belongs to the spectrin family.</text>
</comment>
<feature type="compositionally biased region" description="Basic and acidic residues" evidence="5">
    <location>
        <begin position="1086"/>
        <end position="1099"/>
    </location>
</feature>
<feature type="region of interest" description="Disordered" evidence="5">
    <location>
        <begin position="1031"/>
        <end position="1099"/>
    </location>
</feature>
<evidence type="ECO:0000256" key="2">
    <source>
        <dbReference type="ARBA" id="ARBA00022467"/>
    </source>
</evidence>
<dbReference type="PROSITE" id="PS50003">
    <property type="entry name" value="PH_DOMAIN"/>
    <property type="match status" value="1"/>
</dbReference>
<evidence type="ECO:0000313" key="7">
    <source>
        <dbReference type="EMBL" id="GAA49866.1"/>
    </source>
</evidence>
<dbReference type="Gene3D" id="2.30.29.30">
    <property type="entry name" value="Pleckstrin-homology domain (PH domain)/Phosphotyrosine-binding domain (PTB)"/>
    <property type="match status" value="1"/>
</dbReference>
<dbReference type="InterPro" id="IPR001849">
    <property type="entry name" value="PH_domain"/>
</dbReference>
<evidence type="ECO:0000256" key="1">
    <source>
        <dbReference type="ARBA" id="ARBA00006826"/>
    </source>
</evidence>
<dbReference type="Proteomes" id="UP000008909">
    <property type="component" value="Unassembled WGS sequence"/>
</dbReference>
<dbReference type="InterPro" id="IPR002017">
    <property type="entry name" value="Spectrin_repeat"/>
</dbReference>
<keyword evidence="4" id="KW-0175">Coiled coil</keyword>
<evidence type="ECO:0000313" key="8">
    <source>
        <dbReference type="Proteomes" id="UP000008909"/>
    </source>
</evidence>
<proteinExistence type="inferred from homology"/>
<dbReference type="Gene3D" id="1.20.58.60">
    <property type="match status" value="5"/>
</dbReference>
<dbReference type="PANTHER" id="PTHR11915">
    <property type="entry name" value="SPECTRIN/FILAMIN RELATED CYTOSKELETAL PROTEIN"/>
    <property type="match status" value="1"/>
</dbReference>
<keyword evidence="3" id="KW-0677">Repeat</keyword>
<dbReference type="InterPro" id="IPR018159">
    <property type="entry name" value="Spectrin/alpha-actinin"/>
</dbReference>
<keyword evidence="2" id="KW-0117">Actin capping</keyword>
<reference evidence="7" key="1">
    <citation type="journal article" date="2011" name="Genome Biol.">
        <title>The draft genome of the carcinogenic human liver fluke Clonorchis sinensis.</title>
        <authorList>
            <person name="Wang X."/>
            <person name="Chen W."/>
            <person name="Huang Y."/>
            <person name="Sun J."/>
            <person name="Men J."/>
            <person name="Liu H."/>
            <person name="Luo F."/>
            <person name="Guo L."/>
            <person name="Lv X."/>
            <person name="Deng C."/>
            <person name="Zhou C."/>
            <person name="Fan Y."/>
            <person name="Li X."/>
            <person name="Huang L."/>
            <person name="Hu Y."/>
            <person name="Liang C."/>
            <person name="Hu X."/>
            <person name="Xu J."/>
            <person name="Yu X."/>
        </authorList>
    </citation>
    <scope>NUCLEOTIDE SEQUENCE [LARGE SCALE GENOMIC DNA]</scope>
    <source>
        <strain evidence="7">Henan</strain>
    </source>
</reference>
<keyword evidence="8" id="KW-1185">Reference proteome</keyword>